<reference evidence="4" key="1">
    <citation type="submission" date="2020-05" db="EMBL/GenBank/DDBJ databases">
        <title>Sulfur intermediates as new biogeochemical hubs in an aquatic model microbial ecosystem.</title>
        <authorList>
            <person name="Vigneron A."/>
        </authorList>
    </citation>
    <scope>NUCLEOTIDE SEQUENCE</scope>
    <source>
        <strain evidence="4">Bin.250</strain>
    </source>
</reference>
<evidence type="ECO:0000313" key="5">
    <source>
        <dbReference type="Proteomes" id="UP000754644"/>
    </source>
</evidence>
<dbReference type="GO" id="GO:0016747">
    <property type="term" value="F:acyltransferase activity, transferring groups other than amino-acyl groups"/>
    <property type="evidence" value="ECO:0007669"/>
    <property type="project" value="InterPro"/>
</dbReference>
<dbReference type="Gene3D" id="3.40.630.30">
    <property type="match status" value="1"/>
</dbReference>
<evidence type="ECO:0000256" key="1">
    <source>
        <dbReference type="ARBA" id="ARBA00022679"/>
    </source>
</evidence>
<feature type="domain" description="N-acetyltransferase" evidence="3">
    <location>
        <begin position="20"/>
        <end position="182"/>
    </location>
</feature>
<accession>A0A972W0F9</accession>
<dbReference type="InterPro" id="IPR050832">
    <property type="entry name" value="Bact_Acetyltransf"/>
</dbReference>
<dbReference type="PANTHER" id="PTHR43877">
    <property type="entry name" value="AMINOALKYLPHOSPHONATE N-ACETYLTRANSFERASE-RELATED-RELATED"/>
    <property type="match status" value="1"/>
</dbReference>
<keyword evidence="2" id="KW-0012">Acyltransferase</keyword>
<dbReference type="InterPro" id="IPR016181">
    <property type="entry name" value="Acyl_CoA_acyltransferase"/>
</dbReference>
<dbReference type="EMBL" id="JABMOJ010000588">
    <property type="protein sequence ID" value="NQV66816.1"/>
    <property type="molecule type" value="Genomic_DNA"/>
</dbReference>
<dbReference type="SUPFAM" id="SSF55729">
    <property type="entry name" value="Acyl-CoA N-acyltransferases (Nat)"/>
    <property type="match status" value="1"/>
</dbReference>
<comment type="caution">
    <text evidence="4">The sequence shown here is derived from an EMBL/GenBank/DDBJ whole genome shotgun (WGS) entry which is preliminary data.</text>
</comment>
<dbReference type="AlphaFoldDB" id="A0A972W0F9"/>
<dbReference type="Pfam" id="PF00583">
    <property type="entry name" value="Acetyltransf_1"/>
    <property type="match status" value="1"/>
</dbReference>
<dbReference type="PROSITE" id="PS51186">
    <property type="entry name" value="GNAT"/>
    <property type="match status" value="1"/>
</dbReference>
<evidence type="ECO:0000313" key="4">
    <source>
        <dbReference type="EMBL" id="NQV66816.1"/>
    </source>
</evidence>
<proteinExistence type="predicted"/>
<dbReference type="InterPro" id="IPR000182">
    <property type="entry name" value="GNAT_dom"/>
</dbReference>
<sequence length="194" mass="21544">MTDLINNYPKSITLVDGAKVEIRYMTPADRDAVLAFARGLAEADMLFLRVDITQSEVVDNWMRNLQAEITTTLGAYDKEGLIGYASVHKNPAPWTRRVGELRVNVNQAYRARGLGKNLTSEIFSVARGLGLKKLMANMTADQHGAQAAFRRLGFVPEAVLADYVEDRRGMSRDLVIMSFDINGHSDSIADPVRI</sequence>
<dbReference type="CDD" id="cd04301">
    <property type="entry name" value="NAT_SF"/>
    <property type="match status" value="1"/>
</dbReference>
<gene>
    <name evidence="4" type="ORF">HQ497_15760</name>
</gene>
<dbReference type="Proteomes" id="UP000754644">
    <property type="component" value="Unassembled WGS sequence"/>
</dbReference>
<keyword evidence="1" id="KW-0808">Transferase</keyword>
<evidence type="ECO:0000259" key="3">
    <source>
        <dbReference type="PROSITE" id="PS51186"/>
    </source>
</evidence>
<organism evidence="4 5">
    <name type="scientific">SAR86 cluster bacterium</name>
    <dbReference type="NCBI Taxonomy" id="2030880"/>
    <lineage>
        <taxon>Bacteria</taxon>
        <taxon>Pseudomonadati</taxon>
        <taxon>Pseudomonadota</taxon>
        <taxon>Gammaproteobacteria</taxon>
        <taxon>SAR86 cluster</taxon>
    </lineage>
</organism>
<protein>
    <submittedName>
        <fullName evidence="4">GNAT family N-acetyltransferase</fullName>
    </submittedName>
</protein>
<evidence type="ECO:0000256" key="2">
    <source>
        <dbReference type="ARBA" id="ARBA00023315"/>
    </source>
</evidence>
<name>A0A972W0F9_9GAMM</name>
<dbReference type="PANTHER" id="PTHR43877:SF1">
    <property type="entry name" value="ACETYLTRANSFERASE"/>
    <property type="match status" value="1"/>
</dbReference>